<accession>A0A5N6PYL9</accession>
<reference evidence="1 2" key="1">
    <citation type="submission" date="2019-05" db="EMBL/GenBank/DDBJ databases">
        <title>Mikania micrantha, genome provides insights into the molecular mechanism of rapid growth.</title>
        <authorList>
            <person name="Liu B."/>
        </authorList>
    </citation>
    <scope>NUCLEOTIDE SEQUENCE [LARGE SCALE GENOMIC DNA]</scope>
    <source>
        <strain evidence="1">NLD-2019</strain>
        <tissue evidence="1">Leaf</tissue>
    </source>
</reference>
<gene>
    <name evidence="1" type="ORF">E3N88_05156</name>
</gene>
<dbReference type="Proteomes" id="UP000326396">
    <property type="component" value="Linkage Group LG10"/>
</dbReference>
<name>A0A5N6PYL9_9ASTR</name>
<dbReference type="EMBL" id="SZYD01000002">
    <property type="protein sequence ID" value="KAD7117888.1"/>
    <property type="molecule type" value="Genomic_DNA"/>
</dbReference>
<keyword evidence="2" id="KW-1185">Reference proteome</keyword>
<proteinExistence type="predicted"/>
<dbReference type="AlphaFoldDB" id="A0A5N6PYL9"/>
<organism evidence="1 2">
    <name type="scientific">Mikania micrantha</name>
    <name type="common">bitter vine</name>
    <dbReference type="NCBI Taxonomy" id="192012"/>
    <lineage>
        <taxon>Eukaryota</taxon>
        <taxon>Viridiplantae</taxon>
        <taxon>Streptophyta</taxon>
        <taxon>Embryophyta</taxon>
        <taxon>Tracheophyta</taxon>
        <taxon>Spermatophyta</taxon>
        <taxon>Magnoliopsida</taxon>
        <taxon>eudicotyledons</taxon>
        <taxon>Gunneridae</taxon>
        <taxon>Pentapetalae</taxon>
        <taxon>asterids</taxon>
        <taxon>campanulids</taxon>
        <taxon>Asterales</taxon>
        <taxon>Asteraceae</taxon>
        <taxon>Asteroideae</taxon>
        <taxon>Heliantheae alliance</taxon>
        <taxon>Eupatorieae</taxon>
        <taxon>Mikania</taxon>
    </lineage>
</organism>
<dbReference type="OrthoDB" id="16535at2759"/>
<evidence type="ECO:0000313" key="1">
    <source>
        <dbReference type="EMBL" id="KAD7117888.1"/>
    </source>
</evidence>
<sequence>MVSACEWTTNRELAFCFGLCVEYKTTHNAHLGGVHVADVATARQRCALKWRREEGACRSVQRAPRIESCISGDFFKPVSHGSHMFSSFASGFSPLKHKPLESLIDTERAKHQTPEDLAAIWDDVSYCNLVVDTFM</sequence>
<evidence type="ECO:0000313" key="2">
    <source>
        <dbReference type="Proteomes" id="UP000326396"/>
    </source>
</evidence>
<protein>
    <submittedName>
        <fullName evidence="1">Uncharacterized protein</fullName>
    </submittedName>
</protein>
<comment type="caution">
    <text evidence="1">The sequence shown here is derived from an EMBL/GenBank/DDBJ whole genome shotgun (WGS) entry which is preliminary data.</text>
</comment>